<dbReference type="RefSeq" id="WP_256765570.1">
    <property type="nucleotide sequence ID" value="NZ_JANIGO010000007.1"/>
</dbReference>
<dbReference type="InterPro" id="IPR053716">
    <property type="entry name" value="Flag_assembly_chemotaxis_eff"/>
</dbReference>
<evidence type="ECO:0000256" key="10">
    <source>
        <dbReference type="ARBA" id="ARBA00023225"/>
    </source>
</evidence>
<evidence type="ECO:0000256" key="6">
    <source>
        <dbReference type="ARBA" id="ARBA00022500"/>
    </source>
</evidence>
<evidence type="ECO:0000256" key="7">
    <source>
        <dbReference type="ARBA" id="ARBA00022795"/>
    </source>
</evidence>
<evidence type="ECO:0000313" key="12">
    <source>
        <dbReference type="Proteomes" id="UP001204142"/>
    </source>
</evidence>
<comment type="caution">
    <text evidence="11">The sequence shown here is derived from an EMBL/GenBank/DDBJ whole genome shotgun (WGS) entry which is preliminary data.</text>
</comment>
<evidence type="ECO:0000256" key="2">
    <source>
        <dbReference type="ARBA" id="ARBA00010004"/>
    </source>
</evidence>
<keyword evidence="10" id="KW-1006">Bacterial flagellum protein export</keyword>
<comment type="similarity">
    <text evidence="2">Belongs to the FliJ family.</text>
</comment>
<keyword evidence="11" id="KW-0969">Cilium</keyword>
<dbReference type="PANTHER" id="PTHR38786:SF1">
    <property type="entry name" value="FLAGELLAR FLIJ PROTEIN"/>
    <property type="match status" value="1"/>
</dbReference>
<keyword evidence="11" id="KW-0282">Flagellum</keyword>
<evidence type="ECO:0000256" key="3">
    <source>
        <dbReference type="ARBA" id="ARBA00020392"/>
    </source>
</evidence>
<evidence type="ECO:0000256" key="5">
    <source>
        <dbReference type="ARBA" id="ARBA00022475"/>
    </source>
</evidence>
<dbReference type="Proteomes" id="UP001204142">
    <property type="component" value="Unassembled WGS sequence"/>
</dbReference>
<dbReference type="Gene3D" id="1.10.287.1700">
    <property type="match status" value="1"/>
</dbReference>
<dbReference type="EMBL" id="JANIGO010000007">
    <property type="protein sequence ID" value="MCQ8897759.1"/>
    <property type="molecule type" value="Genomic_DNA"/>
</dbReference>
<keyword evidence="6" id="KW-0145">Chemotaxis</keyword>
<sequence>MSNVLHILIDQAKEKAESCLKAMAKTQQLIGQGDQKLAMLTQYETDCHTGLHNRASQGGITGLHLRNQNAFVGKISQAIEQQRQELAFLATTLTHQQQQYQLALHEQRKYEALVAREKRREAHKEAKRDQKMNDEYAARIARVHAAGELS</sequence>
<dbReference type="Pfam" id="PF02050">
    <property type="entry name" value="FliJ"/>
    <property type="match status" value="1"/>
</dbReference>
<proteinExistence type="inferred from homology"/>
<keyword evidence="7" id="KW-1005">Bacterial flagellum biogenesis</keyword>
<dbReference type="NCBIfam" id="TIGR02473">
    <property type="entry name" value="flagell_FliJ"/>
    <property type="match status" value="1"/>
</dbReference>
<comment type="subcellular location">
    <subcellularLocation>
        <location evidence="1">Cell membrane</location>
        <topology evidence="1">Peripheral membrane protein</topology>
        <orientation evidence="1">Cytoplasmic side</orientation>
    </subcellularLocation>
</comment>
<gene>
    <name evidence="11" type="primary">fliJ</name>
    <name evidence="11" type="ORF">NQT62_15060</name>
</gene>
<organism evidence="11 12">
    <name type="scientific">Limnobacter humi</name>
    <dbReference type="NCBI Taxonomy" id="1778671"/>
    <lineage>
        <taxon>Bacteria</taxon>
        <taxon>Pseudomonadati</taxon>
        <taxon>Pseudomonadota</taxon>
        <taxon>Betaproteobacteria</taxon>
        <taxon>Burkholderiales</taxon>
        <taxon>Burkholderiaceae</taxon>
        <taxon>Limnobacter</taxon>
    </lineage>
</organism>
<dbReference type="InterPro" id="IPR012823">
    <property type="entry name" value="Flagell_FliJ"/>
</dbReference>
<keyword evidence="8" id="KW-0653">Protein transport</keyword>
<keyword evidence="4" id="KW-0813">Transport</keyword>
<keyword evidence="9" id="KW-0472">Membrane</keyword>
<dbReference type="InterPro" id="IPR052570">
    <property type="entry name" value="FliJ"/>
</dbReference>
<evidence type="ECO:0000256" key="8">
    <source>
        <dbReference type="ARBA" id="ARBA00022927"/>
    </source>
</evidence>
<protein>
    <recommendedName>
        <fullName evidence="3">Flagellar FliJ protein</fullName>
    </recommendedName>
</protein>
<dbReference type="PANTHER" id="PTHR38786">
    <property type="entry name" value="FLAGELLAR FLIJ PROTEIN"/>
    <property type="match status" value="1"/>
</dbReference>
<accession>A0ABT1WLI0</accession>
<keyword evidence="11" id="KW-0966">Cell projection</keyword>
<name>A0ABT1WLI0_9BURK</name>
<keyword evidence="12" id="KW-1185">Reference proteome</keyword>
<evidence type="ECO:0000256" key="4">
    <source>
        <dbReference type="ARBA" id="ARBA00022448"/>
    </source>
</evidence>
<reference evidence="11 12" key="1">
    <citation type="submission" date="2022-07" db="EMBL/GenBank/DDBJ databases">
        <authorList>
            <person name="Xamxidin M."/>
            <person name="Wu M."/>
        </authorList>
    </citation>
    <scope>NUCLEOTIDE SEQUENCE [LARGE SCALE GENOMIC DNA]</scope>
    <source>
        <strain evidence="11 12">NBRC 111650</strain>
    </source>
</reference>
<evidence type="ECO:0000256" key="1">
    <source>
        <dbReference type="ARBA" id="ARBA00004413"/>
    </source>
</evidence>
<evidence type="ECO:0000313" key="11">
    <source>
        <dbReference type="EMBL" id="MCQ8897759.1"/>
    </source>
</evidence>
<evidence type="ECO:0000256" key="9">
    <source>
        <dbReference type="ARBA" id="ARBA00023136"/>
    </source>
</evidence>
<keyword evidence="5" id="KW-1003">Cell membrane</keyword>